<protein>
    <submittedName>
        <fullName evidence="2">Uncharacterized protein</fullName>
    </submittedName>
</protein>
<accession>M5ULR0</accession>
<dbReference type="AlphaFoldDB" id="M5ULR0"/>
<comment type="caution">
    <text evidence="2">The sequence shown here is derived from an EMBL/GenBank/DDBJ whole genome shotgun (WGS) entry which is preliminary data.</text>
</comment>
<dbReference type="EMBL" id="ANOH01000117">
    <property type="protein sequence ID" value="EMI56958.1"/>
    <property type="molecule type" value="Genomic_DNA"/>
</dbReference>
<sequence>MPSTAIPSELAPSDPTRLSGDAENHHNCSRFGFFRIAIFFAPPSSAHRTARQPAF</sequence>
<organism evidence="2 3">
    <name type="scientific">Rhodopirellula sallentina SM41</name>
    <dbReference type="NCBI Taxonomy" id="1263870"/>
    <lineage>
        <taxon>Bacteria</taxon>
        <taxon>Pseudomonadati</taxon>
        <taxon>Planctomycetota</taxon>
        <taxon>Planctomycetia</taxon>
        <taxon>Pirellulales</taxon>
        <taxon>Pirellulaceae</taxon>
        <taxon>Rhodopirellula</taxon>
    </lineage>
</organism>
<gene>
    <name evidence="2" type="ORF">RSSM_01639</name>
</gene>
<evidence type="ECO:0000256" key="1">
    <source>
        <dbReference type="SAM" id="MobiDB-lite"/>
    </source>
</evidence>
<keyword evidence="3" id="KW-1185">Reference proteome</keyword>
<feature type="region of interest" description="Disordered" evidence="1">
    <location>
        <begin position="1"/>
        <end position="22"/>
    </location>
</feature>
<evidence type="ECO:0000313" key="2">
    <source>
        <dbReference type="EMBL" id="EMI56958.1"/>
    </source>
</evidence>
<evidence type="ECO:0000313" key="3">
    <source>
        <dbReference type="Proteomes" id="UP000011885"/>
    </source>
</evidence>
<proteinExistence type="predicted"/>
<name>M5ULR0_9BACT</name>
<dbReference type="Proteomes" id="UP000011885">
    <property type="component" value="Unassembled WGS sequence"/>
</dbReference>
<reference evidence="2 3" key="1">
    <citation type="journal article" date="2013" name="Mar. Genomics">
        <title>Expression of sulfatases in Rhodopirellula baltica and the diversity of sulfatases in the genus Rhodopirellula.</title>
        <authorList>
            <person name="Wegner C.E."/>
            <person name="Richter-Heitmann T."/>
            <person name="Klindworth A."/>
            <person name="Klockow C."/>
            <person name="Richter M."/>
            <person name="Achstetter T."/>
            <person name="Glockner F.O."/>
            <person name="Harder J."/>
        </authorList>
    </citation>
    <scope>NUCLEOTIDE SEQUENCE [LARGE SCALE GENOMIC DNA]</scope>
    <source>
        <strain evidence="2 3">SM41</strain>
    </source>
</reference>